<keyword evidence="2" id="KW-0285">Flavoprotein</keyword>
<dbReference type="SUPFAM" id="SSF51905">
    <property type="entry name" value="FAD/NAD(P)-binding domain"/>
    <property type="match status" value="1"/>
</dbReference>
<feature type="domain" description="Glycosyltransferase 61 catalytic" evidence="5">
    <location>
        <begin position="338"/>
        <end position="419"/>
    </location>
</feature>
<dbReference type="GO" id="GO:0016491">
    <property type="term" value="F:oxidoreductase activity"/>
    <property type="evidence" value="ECO:0007669"/>
    <property type="project" value="UniProtKB-KW"/>
</dbReference>
<dbReference type="PRINTS" id="PR00469">
    <property type="entry name" value="PNDRDTASEII"/>
</dbReference>
<dbReference type="InterPro" id="IPR023753">
    <property type="entry name" value="FAD/NAD-binding_dom"/>
</dbReference>
<evidence type="ECO:0000256" key="3">
    <source>
        <dbReference type="ARBA" id="ARBA00023002"/>
    </source>
</evidence>
<protein>
    <recommendedName>
        <fullName evidence="9">FAD/NAD(P)-binding domain-containing protein</fullName>
    </recommendedName>
</protein>
<keyword evidence="3" id="KW-0560">Oxidoreductase</keyword>
<feature type="compositionally biased region" description="Low complexity" evidence="4">
    <location>
        <begin position="322"/>
        <end position="331"/>
    </location>
</feature>
<keyword evidence="8" id="KW-1185">Reference proteome</keyword>
<dbReference type="Gene3D" id="3.50.50.60">
    <property type="entry name" value="FAD/NAD(P)-binding domain"/>
    <property type="match status" value="2"/>
</dbReference>
<dbReference type="EMBL" id="JADXDR010000040">
    <property type="protein sequence ID" value="KAI7843320.1"/>
    <property type="molecule type" value="Genomic_DNA"/>
</dbReference>
<dbReference type="Proteomes" id="UP001205105">
    <property type="component" value="Unassembled WGS sequence"/>
</dbReference>
<evidence type="ECO:0000313" key="8">
    <source>
        <dbReference type="Proteomes" id="UP001205105"/>
    </source>
</evidence>
<dbReference type="Pfam" id="PF07992">
    <property type="entry name" value="Pyr_redox_2"/>
    <property type="match status" value="1"/>
</dbReference>
<dbReference type="GO" id="GO:0016757">
    <property type="term" value="F:glycosyltransferase activity"/>
    <property type="evidence" value="ECO:0007669"/>
    <property type="project" value="InterPro"/>
</dbReference>
<dbReference type="PRINTS" id="PR00368">
    <property type="entry name" value="FADPNR"/>
</dbReference>
<proteinExistence type="inferred from homology"/>
<feature type="region of interest" description="Disordered" evidence="4">
    <location>
        <begin position="8"/>
        <end position="29"/>
    </location>
</feature>
<evidence type="ECO:0000259" key="6">
    <source>
        <dbReference type="Pfam" id="PF07992"/>
    </source>
</evidence>
<feature type="region of interest" description="Disordered" evidence="4">
    <location>
        <begin position="497"/>
        <end position="534"/>
    </location>
</feature>
<evidence type="ECO:0000256" key="2">
    <source>
        <dbReference type="ARBA" id="ARBA00022630"/>
    </source>
</evidence>
<accession>A0AAD5H7M4</accession>
<dbReference type="InterPro" id="IPR036188">
    <property type="entry name" value="FAD/NAD-bd_sf"/>
</dbReference>
<evidence type="ECO:0008006" key="9">
    <source>
        <dbReference type="Google" id="ProtNLM"/>
    </source>
</evidence>
<evidence type="ECO:0000256" key="4">
    <source>
        <dbReference type="SAM" id="MobiDB-lite"/>
    </source>
</evidence>
<reference evidence="7" key="1">
    <citation type="submission" date="2020-11" db="EMBL/GenBank/DDBJ databases">
        <title>Chlorella ohadii genome sequencing and assembly.</title>
        <authorList>
            <person name="Murik O."/>
            <person name="Treves H."/>
            <person name="Kedem I."/>
            <person name="Shotland Y."/>
            <person name="Kaplan A."/>
        </authorList>
    </citation>
    <scope>NUCLEOTIDE SEQUENCE</scope>
    <source>
        <strain evidence="7">1</strain>
    </source>
</reference>
<feature type="compositionally biased region" description="Low complexity" evidence="4">
    <location>
        <begin position="8"/>
        <end position="24"/>
    </location>
</feature>
<dbReference type="InterPro" id="IPR049625">
    <property type="entry name" value="Glyco_transf_61_cat"/>
</dbReference>
<comment type="similarity">
    <text evidence="1">Belongs to the class-II pyridine nucleotide-disulfide oxidoreductase family.</text>
</comment>
<feature type="region of interest" description="Disordered" evidence="4">
    <location>
        <begin position="899"/>
        <end position="922"/>
    </location>
</feature>
<feature type="region of interest" description="Disordered" evidence="4">
    <location>
        <begin position="310"/>
        <end position="331"/>
    </location>
</feature>
<gene>
    <name evidence="7" type="ORF">COHA_003020</name>
</gene>
<dbReference type="GO" id="GO:0097237">
    <property type="term" value="P:cellular response to toxic substance"/>
    <property type="evidence" value="ECO:0007669"/>
    <property type="project" value="UniProtKB-ARBA"/>
</dbReference>
<feature type="domain" description="FAD/NAD(P)-binding" evidence="6">
    <location>
        <begin position="541"/>
        <end position="848"/>
    </location>
</feature>
<name>A0AAD5H7M4_9CHLO</name>
<comment type="caution">
    <text evidence="7">The sequence shown here is derived from an EMBL/GenBank/DDBJ whole genome shotgun (WGS) entry which is preliminary data.</text>
</comment>
<organism evidence="7 8">
    <name type="scientific">Chlorella ohadii</name>
    <dbReference type="NCBI Taxonomy" id="2649997"/>
    <lineage>
        <taxon>Eukaryota</taxon>
        <taxon>Viridiplantae</taxon>
        <taxon>Chlorophyta</taxon>
        <taxon>core chlorophytes</taxon>
        <taxon>Trebouxiophyceae</taxon>
        <taxon>Chlorellales</taxon>
        <taxon>Chlorellaceae</taxon>
        <taxon>Chlorella clade</taxon>
        <taxon>Chlorella</taxon>
    </lineage>
</organism>
<dbReference type="Pfam" id="PF04577">
    <property type="entry name" value="Glyco_transf_61"/>
    <property type="match status" value="1"/>
</dbReference>
<dbReference type="AlphaFoldDB" id="A0AAD5H7M4"/>
<feature type="compositionally biased region" description="Low complexity" evidence="4">
    <location>
        <begin position="521"/>
        <end position="533"/>
    </location>
</feature>
<dbReference type="InterPro" id="IPR050097">
    <property type="entry name" value="Ferredoxin-NADP_redctase_2"/>
</dbReference>
<evidence type="ECO:0000256" key="1">
    <source>
        <dbReference type="ARBA" id="ARBA00009333"/>
    </source>
</evidence>
<dbReference type="PANTHER" id="PTHR48105">
    <property type="entry name" value="THIOREDOXIN REDUCTASE 1-RELATED-RELATED"/>
    <property type="match status" value="1"/>
</dbReference>
<evidence type="ECO:0000313" key="7">
    <source>
        <dbReference type="EMBL" id="KAI7843320.1"/>
    </source>
</evidence>
<sequence>MPGSLAAASSGALGAAAAPSSSSSCETPRDVTAPSPFARSCTLLRDACVDQERVILYGPQNSTQPWQLAPSHEHAKFVFELADPLGVVDHRYPLPPLHIRPASVREGAPYLQGHPRFSECTVPIVWYPFERLNNFAHLFRDNGARLLGAVQETPWAQQHGKLVLMTAEGTALHSHTHTILQPLFRLRLETWADFSTRLPAQQVGGGAFVPLDTEALAAGGAQARPPQSAEGGPQRCFKHMYVCTAGGEIEVANWPTHGFGLALVNAYREQLAAWQAQQAQQGQRVGGAAAAAVVQAKSVAAGAAAVGAAAGGSAGGLRSVTDGGASSSDSSGSERMLRILFQRRDRDRLLLNSQQLVEQCNRWRHTTAAGQRLRASCAEVEMSSLLSGMAAAQEADVFVGVHGANMANAWLMRPGSSMIEVQPYGFDAGSAHLQYPLFNMRDRSTGVLWWVLSVCDPAASTPGKDEAAGKGNPAGYAKERNIVLRWDALDAMLQKQQLQRKRTRMASNGHHPAPLADGELQQANGQQQQPGNGRKADEVLDCIVVGGGPAGLSAALVLGRARRRVLVFDSGEKRNEASMIQHAILGADGFNRSQFLEQARQQVLAYPTVEFRCLAVCDVEIKAREVKHKDDTADCTLVDGRQIVDTDRFVVHTEDGSKASWKAKKVILATGVRDLLPEIEGFEEYWGRGIWVCLYCDAFEYSGQAMGAYGNGERGLHIAFEMLLWSSDVTLFTDGEPLAATELERQLLDRHGIRVIETPIARAVGDGDGELAGLLLQDGCFVPLKALFFNTGRVQSSRLPDKMGLQCDDRGDIKCEIKGNVQAVDGLYVAGNMAAAPLKLVMTAASQGAVTGAKVNSELMYEELGLDEDEGQRFICSLEGSRTSAKTCSAVYGGGKRPVAPTKGAAREDVQAQELGEAGTGL</sequence>
<evidence type="ECO:0000259" key="5">
    <source>
        <dbReference type="Pfam" id="PF04577"/>
    </source>
</evidence>